<organism evidence="1 2">
    <name type="scientific">Reticulomyxa filosa</name>
    <dbReference type="NCBI Taxonomy" id="46433"/>
    <lineage>
        <taxon>Eukaryota</taxon>
        <taxon>Sar</taxon>
        <taxon>Rhizaria</taxon>
        <taxon>Retaria</taxon>
        <taxon>Foraminifera</taxon>
        <taxon>Monothalamids</taxon>
        <taxon>Reticulomyxidae</taxon>
        <taxon>Reticulomyxa</taxon>
    </lineage>
</organism>
<protein>
    <submittedName>
        <fullName evidence="1">Uncharacterized protein</fullName>
    </submittedName>
</protein>
<sequence>MKIRINSHVTLMGETGCGETPLIKFFGTCCECAVDLVDVHAGFGRHEIHQVAKDCNERLSKDKEKILENDNKLPCAGRALNIALELCYYFRLDDNGRKMYNDVMYQRNKCIFSELLDSEIKNVSESFEIPAQVALHNNLKKKLFILFFCVFHQKLKDNQFNFNVKLLQCISFQGTRNCKLSDIKELCDQTIRR</sequence>
<reference evidence="1 2" key="1">
    <citation type="journal article" date="2013" name="Curr. Biol.">
        <title>The Genome of the Foraminiferan Reticulomyxa filosa.</title>
        <authorList>
            <person name="Glockner G."/>
            <person name="Hulsmann N."/>
            <person name="Schleicher M."/>
            <person name="Noegel A.A."/>
            <person name="Eichinger L."/>
            <person name="Gallinger C."/>
            <person name="Pawlowski J."/>
            <person name="Sierra R."/>
            <person name="Euteneuer U."/>
            <person name="Pillet L."/>
            <person name="Moustafa A."/>
            <person name="Platzer M."/>
            <person name="Groth M."/>
            <person name="Szafranski K."/>
            <person name="Schliwa M."/>
        </authorList>
    </citation>
    <scope>NUCLEOTIDE SEQUENCE [LARGE SCALE GENOMIC DNA]</scope>
</reference>
<keyword evidence="2" id="KW-1185">Reference proteome</keyword>
<evidence type="ECO:0000313" key="2">
    <source>
        <dbReference type="Proteomes" id="UP000023152"/>
    </source>
</evidence>
<proteinExistence type="predicted"/>
<gene>
    <name evidence="1" type="ORF">RFI_32240</name>
</gene>
<accession>X6LU30</accession>
<comment type="caution">
    <text evidence="1">The sequence shown here is derived from an EMBL/GenBank/DDBJ whole genome shotgun (WGS) entry which is preliminary data.</text>
</comment>
<evidence type="ECO:0000313" key="1">
    <source>
        <dbReference type="EMBL" id="ETO05159.1"/>
    </source>
</evidence>
<dbReference type="EMBL" id="ASPP01028458">
    <property type="protein sequence ID" value="ETO05159.1"/>
    <property type="molecule type" value="Genomic_DNA"/>
</dbReference>
<name>X6LU30_RETFI</name>
<dbReference type="Proteomes" id="UP000023152">
    <property type="component" value="Unassembled WGS sequence"/>
</dbReference>
<dbReference type="AlphaFoldDB" id="X6LU30"/>